<proteinExistence type="predicted"/>
<feature type="region of interest" description="Disordered" evidence="1">
    <location>
        <begin position="1"/>
        <end position="21"/>
    </location>
</feature>
<evidence type="ECO:0000256" key="1">
    <source>
        <dbReference type="SAM" id="MobiDB-lite"/>
    </source>
</evidence>
<keyword evidence="3" id="KW-0489">Methyltransferase</keyword>
<dbReference type="InterPro" id="IPR013216">
    <property type="entry name" value="Methyltransf_11"/>
</dbReference>
<keyword evidence="3" id="KW-0808">Transferase</keyword>
<comment type="caution">
    <text evidence="3">The sequence shown here is derived from an EMBL/GenBank/DDBJ whole genome shotgun (WGS) entry which is preliminary data.</text>
</comment>
<dbReference type="CDD" id="cd02440">
    <property type="entry name" value="AdoMet_MTases"/>
    <property type="match status" value="1"/>
</dbReference>
<dbReference type="Proteomes" id="UP000766550">
    <property type="component" value="Unassembled WGS sequence"/>
</dbReference>
<evidence type="ECO:0000259" key="2">
    <source>
        <dbReference type="Pfam" id="PF08241"/>
    </source>
</evidence>
<accession>A0A8J7YB96</accession>
<sequence length="262" mass="26979">MASGNGGTGENDRGDRSGSAGVPRTVEAALADRPVAGRVCLEAGAGVGNTTAGLLAAGAKRVYAVTDDAAHARTVRERCGAAADRLVVVRADLRETPLQTDSVDLVTAHGLCNVLAPAELESVAAELTRVASPGAHLVLDDYAPLPDAAAVRELFAVENAAAELADGRPALSFYPARFLRRLFAGHGWAFEREETLLDPVPWTASHLSAHAAAARDAAARLPSELGGPLAKRADDLEAAIGSESVGRMYSLALTLSEGSEPA</sequence>
<evidence type="ECO:0000313" key="3">
    <source>
        <dbReference type="EMBL" id="MBV0925059.1"/>
    </source>
</evidence>
<dbReference type="InterPro" id="IPR029063">
    <property type="entry name" value="SAM-dependent_MTases_sf"/>
</dbReference>
<dbReference type="SUPFAM" id="SSF53335">
    <property type="entry name" value="S-adenosyl-L-methionine-dependent methyltransferases"/>
    <property type="match status" value="1"/>
</dbReference>
<dbReference type="GO" id="GO:0008757">
    <property type="term" value="F:S-adenosylmethionine-dependent methyltransferase activity"/>
    <property type="evidence" value="ECO:0007669"/>
    <property type="project" value="InterPro"/>
</dbReference>
<dbReference type="GO" id="GO:0032259">
    <property type="term" value="P:methylation"/>
    <property type="evidence" value="ECO:0007669"/>
    <property type="project" value="UniProtKB-KW"/>
</dbReference>
<gene>
    <name evidence="3" type="ORF">KTS45_12715</name>
</gene>
<dbReference type="Pfam" id="PF08241">
    <property type="entry name" value="Methyltransf_11"/>
    <property type="match status" value="1"/>
</dbReference>
<feature type="domain" description="Methyltransferase type 11" evidence="2">
    <location>
        <begin position="41"/>
        <end position="139"/>
    </location>
</feature>
<dbReference type="EMBL" id="JAHQXF010000002">
    <property type="protein sequence ID" value="MBV0925059.1"/>
    <property type="molecule type" value="Genomic_DNA"/>
</dbReference>
<protein>
    <submittedName>
        <fullName evidence="3">Class I SAM-dependent methyltransferase</fullName>
    </submittedName>
</protein>
<dbReference type="Gene3D" id="3.40.50.150">
    <property type="entry name" value="Vaccinia Virus protein VP39"/>
    <property type="match status" value="1"/>
</dbReference>
<evidence type="ECO:0000313" key="4">
    <source>
        <dbReference type="Proteomes" id="UP000766550"/>
    </source>
</evidence>
<dbReference type="AlphaFoldDB" id="A0A8J7YB96"/>
<name>A0A8J7YB96_9EURY</name>
<organism evidence="3 4">
    <name type="scientific">Haloarcula limicola</name>
    <dbReference type="NCBI Taxonomy" id="1429915"/>
    <lineage>
        <taxon>Archaea</taxon>
        <taxon>Methanobacteriati</taxon>
        <taxon>Methanobacteriota</taxon>
        <taxon>Stenosarchaea group</taxon>
        <taxon>Halobacteria</taxon>
        <taxon>Halobacteriales</taxon>
        <taxon>Haloarculaceae</taxon>
        <taxon>Haloarcula</taxon>
    </lineage>
</organism>
<reference evidence="3 4" key="1">
    <citation type="submission" date="2021-06" db="EMBL/GenBank/DDBJ databases">
        <title>New haloarchaea isolates fom saline soil.</title>
        <authorList>
            <person name="Duran-Viseras A."/>
            <person name="Sanchez-Porro C.S."/>
            <person name="Ventosa A."/>
        </authorList>
    </citation>
    <scope>NUCLEOTIDE SEQUENCE [LARGE SCALE GENOMIC DNA]</scope>
    <source>
        <strain evidence="3 4">JCM 183640</strain>
    </source>
</reference>
<keyword evidence="4" id="KW-1185">Reference proteome</keyword>
<dbReference type="OrthoDB" id="269311at2157"/>